<feature type="region of interest" description="Disordered" evidence="5">
    <location>
        <begin position="1940"/>
        <end position="1969"/>
    </location>
</feature>
<feature type="domain" description="Ig-like" evidence="6">
    <location>
        <begin position="905"/>
        <end position="993"/>
    </location>
</feature>
<feature type="domain" description="Ig-like" evidence="6">
    <location>
        <begin position="696"/>
        <end position="786"/>
    </location>
</feature>
<dbReference type="InterPro" id="IPR013783">
    <property type="entry name" value="Ig-like_fold"/>
</dbReference>
<comment type="caution">
    <text evidence="7">The sequence shown here is derived from an EMBL/GenBank/DDBJ whole genome shotgun (WGS) entry which is preliminary data.</text>
</comment>
<reference evidence="7" key="1">
    <citation type="journal article" date="2023" name="Insect Mol. Biol.">
        <title>Genome sequencing provides insights into the evolution of gene families encoding plant cell wall-degrading enzymes in longhorned beetles.</title>
        <authorList>
            <person name="Shin N.R."/>
            <person name="Okamura Y."/>
            <person name="Kirsch R."/>
            <person name="Pauchet Y."/>
        </authorList>
    </citation>
    <scope>NUCLEOTIDE SEQUENCE</scope>
    <source>
        <strain evidence="7">AMC_N1</strain>
    </source>
</reference>
<feature type="domain" description="Ig-like" evidence="6">
    <location>
        <begin position="1334"/>
        <end position="1429"/>
    </location>
</feature>
<gene>
    <name evidence="7" type="ORF">NQ318_016813</name>
</gene>
<dbReference type="FunFam" id="2.60.40.10:FF:001223">
    <property type="entry name" value="Sidekick cell adhesion molecule 1"/>
    <property type="match status" value="1"/>
</dbReference>
<dbReference type="InterPro" id="IPR018159">
    <property type="entry name" value="Spectrin/alpha-actinin"/>
</dbReference>
<proteinExistence type="inferred from homology"/>
<dbReference type="EMBL" id="JAPWTK010000042">
    <property type="protein sequence ID" value="KAJ8954877.1"/>
    <property type="molecule type" value="Genomic_DNA"/>
</dbReference>
<dbReference type="FunFam" id="2.60.40.10:FF:000632">
    <property type="entry name" value="Uncharacterized protein, isoform B"/>
    <property type="match status" value="1"/>
</dbReference>
<dbReference type="Pfam" id="PF00435">
    <property type="entry name" value="Spectrin"/>
    <property type="match status" value="1"/>
</dbReference>
<dbReference type="InterPro" id="IPR003599">
    <property type="entry name" value="Ig_sub"/>
</dbReference>
<feature type="compositionally biased region" description="Low complexity" evidence="5">
    <location>
        <begin position="1241"/>
        <end position="1254"/>
    </location>
</feature>
<dbReference type="Gene3D" id="2.60.40.10">
    <property type="entry name" value="Immunoglobulins"/>
    <property type="match status" value="8"/>
</dbReference>
<feature type="domain" description="Ig-like" evidence="6">
    <location>
        <begin position="595"/>
        <end position="683"/>
    </location>
</feature>
<dbReference type="FunFam" id="2.60.40.10:FF:000425">
    <property type="entry name" value="Myosin light chain kinase"/>
    <property type="match status" value="1"/>
</dbReference>
<dbReference type="FunFam" id="2.60.40.10:FF:000080">
    <property type="entry name" value="Myosin light chain kinase, smooth muscle"/>
    <property type="match status" value="1"/>
</dbReference>
<dbReference type="GO" id="GO:0060298">
    <property type="term" value="P:positive regulation of sarcomere organization"/>
    <property type="evidence" value="ECO:0007669"/>
    <property type="project" value="UniProtKB-ARBA"/>
</dbReference>
<dbReference type="Gene3D" id="1.20.58.60">
    <property type="match status" value="1"/>
</dbReference>
<feature type="compositionally biased region" description="Basic and acidic residues" evidence="5">
    <location>
        <begin position="2351"/>
        <end position="2370"/>
    </location>
</feature>
<feature type="compositionally biased region" description="Pro residues" evidence="5">
    <location>
        <begin position="2041"/>
        <end position="2053"/>
    </location>
</feature>
<dbReference type="GO" id="GO:0005737">
    <property type="term" value="C:cytoplasm"/>
    <property type="evidence" value="ECO:0007669"/>
    <property type="project" value="UniProtKB-SubCell"/>
</dbReference>
<evidence type="ECO:0000313" key="7">
    <source>
        <dbReference type="EMBL" id="KAJ8954877.1"/>
    </source>
</evidence>
<dbReference type="FunFam" id="2.60.40.10:FF:000714">
    <property type="entry name" value="Titin novex-3"/>
    <property type="match status" value="1"/>
</dbReference>
<feature type="region of interest" description="Disordered" evidence="5">
    <location>
        <begin position="1237"/>
        <end position="1260"/>
    </location>
</feature>
<comment type="similarity">
    <text evidence="2">Belongs to the protein kinase superfamily. CAMK Ser/Thr protein kinase family.</text>
</comment>
<feature type="region of interest" description="Disordered" evidence="5">
    <location>
        <begin position="1830"/>
        <end position="1888"/>
    </location>
</feature>
<dbReference type="InterPro" id="IPR036179">
    <property type="entry name" value="Ig-like_dom_sf"/>
</dbReference>
<name>A0AAV8YTP9_9CUCU</name>
<evidence type="ECO:0000256" key="5">
    <source>
        <dbReference type="SAM" id="MobiDB-lite"/>
    </source>
</evidence>
<dbReference type="InterPro" id="IPR007110">
    <property type="entry name" value="Ig-like_dom"/>
</dbReference>
<feature type="domain" description="Ig-like" evidence="6">
    <location>
        <begin position="1436"/>
        <end position="1527"/>
    </location>
</feature>
<feature type="region of interest" description="Disordered" evidence="5">
    <location>
        <begin position="449"/>
        <end position="470"/>
    </location>
</feature>
<feature type="region of interest" description="Disordered" evidence="5">
    <location>
        <begin position="2029"/>
        <end position="2061"/>
    </location>
</feature>
<dbReference type="SUPFAM" id="SSF46966">
    <property type="entry name" value="Spectrin repeat"/>
    <property type="match status" value="1"/>
</dbReference>
<feature type="compositionally biased region" description="Basic and acidic residues" evidence="5">
    <location>
        <begin position="1842"/>
        <end position="1857"/>
    </location>
</feature>
<feature type="region of interest" description="Disordered" evidence="5">
    <location>
        <begin position="2350"/>
        <end position="2490"/>
    </location>
</feature>
<dbReference type="FunFam" id="2.60.40.10:FF:000107">
    <property type="entry name" value="Myosin, light chain kinase a"/>
    <property type="match status" value="1"/>
</dbReference>
<dbReference type="InterPro" id="IPR002017">
    <property type="entry name" value="Spectrin_repeat"/>
</dbReference>
<evidence type="ECO:0000256" key="1">
    <source>
        <dbReference type="ARBA" id="ARBA00004496"/>
    </source>
</evidence>
<feature type="compositionally biased region" description="Pro residues" evidence="5">
    <location>
        <begin position="2258"/>
        <end position="2268"/>
    </location>
</feature>
<evidence type="ECO:0000256" key="2">
    <source>
        <dbReference type="ARBA" id="ARBA00006692"/>
    </source>
</evidence>
<feature type="compositionally biased region" description="Low complexity" evidence="5">
    <location>
        <begin position="1858"/>
        <end position="1875"/>
    </location>
</feature>
<evidence type="ECO:0000259" key="6">
    <source>
        <dbReference type="PROSITE" id="PS50835"/>
    </source>
</evidence>
<feature type="non-terminal residue" evidence="7">
    <location>
        <position position="1"/>
    </location>
</feature>
<dbReference type="PANTHER" id="PTHR47633">
    <property type="entry name" value="IMMUNOGLOBULIN"/>
    <property type="match status" value="1"/>
</dbReference>
<feature type="region of interest" description="Disordered" evidence="5">
    <location>
        <begin position="2125"/>
        <end position="2337"/>
    </location>
</feature>
<dbReference type="SUPFAM" id="SSF48726">
    <property type="entry name" value="Immunoglobulin"/>
    <property type="match status" value="8"/>
</dbReference>
<dbReference type="InterPro" id="IPR003598">
    <property type="entry name" value="Ig_sub2"/>
</dbReference>
<evidence type="ECO:0000256" key="3">
    <source>
        <dbReference type="ARBA" id="ARBA00022490"/>
    </source>
</evidence>
<evidence type="ECO:0000313" key="8">
    <source>
        <dbReference type="Proteomes" id="UP001162162"/>
    </source>
</evidence>
<dbReference type="Proteomes" id="UP001162162">
    <property type="component" value="Unassembled WGS sequence"/>
</dbReference>
<keyword evidence="4" id="KW-0393">Immunoglobulin domain</keyword>
<feature type="compositionally biased region" description="Polar residues" evidence="5">
    <location>
        <begin position="2478"/>
        <end position="2490"/>
    </location>
</feature>
<dbReference type="SMART" id="SM00408">
    <property type="entry name" value="IGc2"/>
    <property type="match status" value="8"/>
</dbReference>
<dbReference type="GO" id="GO:0045989">
    <property type="term" value="P:positive regulation of striated muscle contraction"/>
    <property type="evidence" value="ECO:0007669"/>
    <property type="project" value="UniProtKB-ARBA"/>
</dbReference>
<dbReference type="SMART" id="SM00409">
    <property type="entry name" value="IG"/>
    <property type="match status" value="8"/>
</dbReference>
<feature type="domain" description="Ig-like" evidence="6">
    <location>
        <begin position="794"/>
        <end position="882"/>
    </location>
</feature>
<dbReference type="CDD" id="cd00176">
    <property type="entry name" value="SPEC"/>
    <property type="match status" value="2"/>
</dbReference>
<dbReference type="SMART" id="SM00150">
    <property type="entry name" value="SPEC"/>
    <property type="match status" value="2"/>
</dbReference>
<dbReference type="GO" id="GO:0040017">
    <property type="term" value="P:positive regulation of locomotion"/>
    <property type="evidence" value="ECO:0007669"/>
    <property type="project" value="UniProtKB-ARBA"/>
</dbReference>
<keyword evidence="3" id="KW-0963">Cytoplasm</keyword>
<keyword evidence="8" id="KW-1185">Reference proteome</keyword>
<feature type="compositionally biased region" description="Polar residues" evidence="5">
    <location>
        <begin position="2409"/>
        <end position="2420"/>
    </location>
</feature>
<dbReference type="PROSITE" id="PS50835">
    <property type="entry name" value="IG_LIKE"/>
    <property type="match status" value="7"/>
</dbReference>
<protein>
    <recommendedName>
        <fullName evidence="6">Ig-like domain-containing protein</fullName>
    </recommendedName>
</protein>
<feature type="domain" description="Ig-like" evidence="6">
    <location>
        <begin position="1018"/>
        <end position="1107"/>
    </location>
</feature>
<dbReference type="FunFam" id="2.60.40.10:FF:001151">
    <property type="entry name" value="Uncharacterized protein, isoform F"/>
    <property type="match status" value="1"/>
</dbReference>
<dbReference type="Pfam" id="PF07679">
    <property type="entry name" value="I-set"/>
    <property type="match status" value="7"/>
</dbReference>
<feature type="compositionally biased region" description="Pro residues" evidence="5">
    <location>
        <begin position="2125"/>
        <end position="2149"/>
    </location>
</feature>
<evidence type="ECO:0000256" key="4">
    <source>
        <dbReference type="ARBA" id="ARBA00023319"/>
    </source>
</evidence>
<comment type="subcellular location">
    <subcellularLocation>
        <location evidence="1">Cytoplasm</location>
    </subcellularLocation>
</comment>
<feature type="compositionally biased region" description="Basic and acidic residues" evidence="5">
    <location>
        <begin position="2292"/>
        <end position="2301"/>
    </location>
</feature>
<dbReference type="PANTHER" id="PTHR47633:SF4">
    <property type="entry name" value="MYOPALLADIN ISOFORM X1"/>
    <property type="match status" value="1"/>
</dbReference>
<dbReference type="InterPro" id="IPR013098">
    <property type="entry name" value="Ig_I-set"/>
</dbReference>
<sequence length="2490" mass="279536">SKYAVINIKDFLTISWITKLENQLYPVITTSSVKSGEVADLLESKLESVLPDIKKAQSEVEERIKSAEALTSKAPAHDEQALNVKNKLYELNQKLIEISSEYQILLQVLIGYFRNLEEIDKKAEDVNAELEKTGYPKDVAAVESILREHELSRQTIIERLRFAQTECDQIAQRIRKQEPESAAEQDVNKLQHVIELRRGEFENQWRQRHDSLESHKQICQFDSDLSQINESIDDLTQQIKDLKGQYGESLSSAKATSQSFGYFEKTVEALELRIKNFVDVGEKLLAERHAQSPHIQSHISDLQDRWNNLKKQVQSTRSLIDLSIPYFQLVEEADDWFKEGSKLLVTIARKSTTVKAPEEAEALLNEISTFLKPGEEKQNQRITKISELAIQLYGPDVTKHVPVVQGNKEMLESFSSITQELNSLAENLRAAEEEQARLEEERKRAEEARLAEEKRKAEEARLAEERRKADEAKIAEETRLAEEKKKAEEARIAEEKRKAEEARLAEERKKAEEAEKARIAEEKRKSEEARKLELWKKRKRAEERRLAEEQRKAELAKRGSLEITEITEVHKVDVQSTRNQVPSPIPIVEDASEAPVFTTPLSDAVIQEGSKFTFICQVTGYPKPTVTWYKAGISIQNNPDYHTASDNGLCSLTIEETFAEDSARYTCRAVNMAGEVETTALLSVKETEPEEQLIAPSFVKFLQPAAAKEGTTFQFECKVEGSPLPTVQWYKNSDCIDNSPDYIITYNNGEAILKFEKVYLEDKAEYTCKASNQLGTAQSTANLVITPLEPTEAPAFIAPLSNVMARAGQKIKLECEVSGLPLPTLIWSHNGKPVKETRELKLQCEDNKATLIIYEAFPKDAGTYLVSAKNIAGEATSSCSVSVKGRLPTETSDSEMASDMEPVKPSIQLPLTNTTVAEGNRIRLDCVIVGQPEPEVIWYHDDRPVKESPDFQLLFQGDRCSLVIQEALPEDAGEYKVVALNSAGEASSKCVLSVTPTAESDAASKPQEEKAESTGTAPKFTKLLADVLVSEGDKVILEGNVVGEPKPEIKWLLNNLAITDKDHFNLLYDEEGNVRLEINSVRPEDKGVYTVKASNSSGEAKCFAQLIVKALKPTEMVKHEEVKLAPEFKEMFHDRMAFEDTNTKFECIVTGDRQVLSIPTLKKEHAGTITCVAENEVGKASCAATLSVQSPSSITLPDLQAPLHPPLQTPLQMPLVTPLKTEKTQHMETSYKMNREVVTQTSTSKSSKIISSSSGDAEPHVEEHKIIAEDAQTFKQINQEAPQIQESHRIEEYHKVGKEPPVFHEKSSATYSVGDKSEVTQTKSSEIQEIIQKPFVKTRPPRFMTAVIGKIIDQNVDVVLEGILDGQPTPNVNWTKNGEELKPTDRIKIKWEHNRASVEIKDANIEDAGRYSCTAVNESGTAVSTADLVVRKTIFPPVFGRRLQAQVIKKGDRINMEVEVTGTPEPTVTWYKDGVPVAESLKDHYKIKSMGQSHTLVIEKAELKHTGRFMVRAVNSGGEAQSIADIAVYEPTPDTMVEVVKTVVFEDVRKHETLTSAADKVSSTITTPKPVPVAPPKIETPISTFSSSQISQSVSSKSEIMSSKEQQMSKEYQTFKLEHKVPDVPMPTPLEVKRQERIERQTDFEICQPGESVQKEVFEEKKSEIQEAGIETSSISKQSSLQYFVKKIKEGETVSPKEVSIPEPIKPEIYKKFESVSQETRKEAEIPIKVDDKIELPVPPKPVPSAPIVQEYKSFSQQISQPVTQEYKSFSQTTNYTTTRIQDISSSQQITQEFGFTPEPPAEICYTPVQEASTKREEISRVTEVQKEVPIKKPVWAPPKPVEQHSERKEFSEKTEQSYHQSSFQSSYSHSYESSGKPVSPIPQIWTPKSEIDRPASVASSAYSTLERQTYSRPISAQSGFIEPSQEGLQMEKQWAHKFSETHVEKSWPPPPSEEPKIQPSWSVQSTLEKKWTPSTQIKTEKIVKETKISETPKQHYIAEVSNLGSIIDHQKLSESSMSKSELIVEESNVKPSEIKKSWPPATPTSYVPPPPRTFTSIDSLPIRPVSVQDITDEVYLEPGPPPEIAYAEPPKERRQSYVEVIEHKLEKNLEPAKVPPCAVRTIPPPKDWIAPPPLPPKQAPLPQAPPIPAKHIKPVQPPKKVVEIKSTPFEKFPDLEPFPFRPDPQRPKPPKVGPPPTPSKFIKGRFTDSDYESDFESIRIPPKWKPCMSDTEEPTYRRVRAPNLVHTGRSRSQECEPLPPFDGPPRPEINFEEFQKSKGISQVKRFTKHARAQEPKREISPPKIKPASPPIYVQPVKKPDSPRAKHRIPIDGYMADTDEPFRQKIVTSEYSKEERSEYRHISKSSEKIVESSSQKLVTPKPRVSKFPVKKHHTSSVSSSKKELVATPIITSSTSEQIYESQDKHVNLESFPFKPEPPRPKKAKGPPPPAHPSSSKANFGRAITKATTKGEFLPSGDPTLNTATNRCVPC</sequence>
<accession>A0AAV8YTP9</accession>
<organism evidence="7 8">
    <name type="scientific">Aromia moschata</name>
    <dbReference type="NCBI Taxonomy" id="1265417"/>
    <lineage>
        <taxon>Eukaryota</taxon>
        <taxon>Metazoa</taxon>
        <taxon>Ecdysozoa</taxon>
        <taxon>Arthropoda</taxon>
        <taxon>Hexapoda</taxon>
        <taxon>Insecta</taxon>
        <taxon>Pterygota</taxon>
        <taxon>Neoptera</taxon>
        <taxon>Endopterygota</taxon>
        <taxon>Coleoptera</taxon>
        <taxon>Polyphaga</taxon>
        <taxon>Cucujiformia</taxon>
        <taxon>Chrysomeloidea</taxon>
        <taxon>Cerambycidae</taxon>
        <taxon>Cerambycinae</taxon>
        <taxon>Callichromatini</taxon>
        <taxon>Aromia</taxon>
    </lineage>
</organism>